<name>A0A2G5UM20_9PELO</name>
<keyword evidence="2" id="KW-0256">Endoplasmic reticulum</keyword>
<dbReference type="InterPro" id="IPR002110">
    <property type="entry name" value="Ankyrin_rpt"/>
</dbReference>
<comment type="function">
    <text evidence="2">Catalyzes a base-exchange reaction in which the polar head group of phosphatidylethanolamine (PE) is replaced by L-serine.</text>
</comment>
<feature type="compositionally biased region" description="Polar residues" evidence="3">
    <location>
        <begin position="20"/>
        <end position="29"/>
    </location>
</feature>
<comment type="pathway">
    <text evidence="2">Phospholipid metabolism; phosphatidylserine biosynthesis.</text>
</comment>
<dbReference type="SMART" id="SM00292">
    <property type="entry name" value="BRCT"/>
    <property type="match status" value="1"/>
</dbReference>
<feature type="repeat" description="ANK" evidence="1">
    <location>
        <begin position="1450"/>
        <end position="1482"/>
    </location>
</feature>
<evidence type="ECO:0000256" key="1">
    <source>
        <dbReference type="PROSITE-ProRule" id="PRU00023"/>
    </source>
</evidence>
<dbReference type="UniPathway" id="UPA00948"/>
<feature type="transmembrane region" description="Helical" evidence="2">
    <location>
        <begin position="233"/>
        <end position="250"/>
    </location>
</feature>
<dbReference type="InterPro" id="IPR036420">
    <property type="entry name" value="BRCT_dom_sf"/>
</dbReference>
<dbReference type="PROSITE" id="PS50297">
    <property type="entry name" value="ANK_REP_REGION"/>
    <property type="match status" value="1"/>
</dbReference>
<comment type="catalytic activity">
    <reaction evidence="2">
        <text>a 1,2-diacyl-sn-glycero-3-phosphoethanolamine + L-serine = a 1,2-diacyl-sn-glycero-3-phospho-L-serine + ethanolamine</text>
        <dbReference type="Rhea" id="RHEA:27606"/>
        <dbReference type="ChEBI" id="CHEBI:33384"/>
        <dbReference type="ChEBI" id="CHEBI:57262"/>
        <dbReference type="ChEBI" id="CHEBI:57603"/>
        <dbReference type="ChEBI" id="CHEBI:64612"/>
        <dbReference type="EC" id="2.7.8.29"/>
    </reaction>
</comment>
<dbReference type="SMART" id="SM00248">
    <property type="entry name" value="ANK"/>
    <property type="match status" value="1"/>
</dbReference>
<dbReference type="GO" id="GO:0006659">
    <property type="term" value="P:phosphatidylserine biosynthetic process"/>
    <property type="evidence" value="ECO:0007669"/>
    <property type="project" value="UniProtKB-UniRule"/>
</dbReference>
<feature type="domain" description="BRCT" evidence="4">
    <location>
        <begin position="1522"/>
        <end position="1617"/>
    </location>
</feature>
<dbReference type="Gene3D" id="1.25.40.20">
    <property type="entry name" value="Ankyrin repeat-containing domain"/>
    <property type="match status" value="1"/>
</dbReference>
<keyword evidence="2" id="KW-1133">Transmembrane helix</keyword>
<feature type="transmembrane region" description="Helical" evidence="2">
    <location>
        <begin position="1357"/>
        <end position="1381"/>
    </location>
</feature>
<feature type="transmembrane region" description="Helical" evidence="2">
    <location>
        <begin position="407"/>
        <end position="427"/>
    </location>
</feature>
<evidence type="ECO:0000313" key="6">
    <source>
        <dbReference type="Proteomes" id="UP000230233"/>
    </source>
</evidence>
<dbReference type="SUPFAM" id="SSF48403">
    <property type="entry name" value="Ankyrin repeat"/>
    <property type="match status" value="1"/>
</dbReference>
<comment type="similarity">
    <text evidence="2">Belongs to the phosphatidyl serine synthase family.</text>
</comment>
<evidence type="ECO:0000256" key="2">
    <source>
        <dbReference type="RuleBase" id="RU368094"/>
    </source>
</evidence>
<reference evidence="6" key="1">
    <citation type="submission" date="2017-10" db="EMBL/GenBank/DDBJ databases">
        <title>Rapid genome shrinkage in a self-fertile nematode reveals novel sperm competition proteins.</title>
        <authorList>
            <person name="Yin D."/>
            <person name="Schwarz E.M."/>
            <person name="Thomas C.G."/>
            <person name="Felde R.L."/>
            <person name="Korf I.F."/>
            <person name="Cutter A.D."/>
            <person name="Schartner C.M."/>
            <person name="Ralston E.J."/>
            <person name="Meyer B.J."/>
            <person name="Haag E.S."/>
        </authorList>
    </citation>
    <scope>NUCLEOTIDE SEQUENCE [LARGE SCALE GENOMIC DNA]</scope>
    <source>
        <strain evidence="6">JU1422</strain>
    </source>
</reference>
<keyword evidence="6" id="KW-1185">Reference proteome</keyword>
<dbReference type="PANTHER" id="PTHR22956">
    <property type="entry name" value="ANKYRIN REPEAT-CONTAINING PROTEIN F37A4.4-RELATED-RELATED"/>
    <property type="match status" value="1"/>
</dbReference>
<dbReference type="PROSITE" id="PS50172">
    <property type="entry name" value="BRCT"/>
    <property type="match status" value="1"/>
</dbReference>
<feature type="transmembrane region" description="Helical" evidence="2">
    <location>
        <begin position="270"/>
        <end position="294"/>
    </location>
</feature>
<comment type="subcellular location">
    <subcellularLocation>
        <location evidence="2">Endoplasmic reticulum membrane</location>
        <topology evidence="2">Multi-pass membrane protein</topology>
    </subcellularLocation>
</comment>
<proteinExistence type="inferred from homology"/>
<feature type="transmembrane region" description="Helical" evidence="2">
    <location>
        <begin position="343"/>
        <end position="362"/>
    </location>
</feature>
<dbReference type="InterPro" id="IPR053345">
    <property type="entry name" value="Ankyrin_repeat-containing"/>
</dbReference>
<keyword evidence="2" id="KW-0443">Lipid metabolism</keyword>
<keyword evidence="2" id="KW-0808">Transferase</keyword>
<keyword evidence="2" id="KW-0594">Phospholipid biosynthesis</keyword>
<dbReference type="InterPro" id="IPR036770">
    <property type="entry name" value="Ankyrin_rpt-contain_sf"/>
</dbReference>
<comment type="caution">
    <text evidence="5">The sequence shown here is derived from an EMBL/GenBank/DDBJ whole genome shotgun (WGS) entry which is preliminary data.</text>
</comment>
<accession>A0A2G5UM20</accession>
<dbReference type="EMBL" id="PDUG01000003">
    <property type="protein sequence ID" value="PIC40568.1"/>
    <property type="molecule type" value="Genomic_DNA"/>
</dbReference>
<keyword evidence="1" id="KW-0040">ANK repeat</keyword>
<dbReference type="Gene3D" id="3.40.50.10190">
    <property type="entry name" value="BRCT domain"/>
    <property type="match status" value="1"/>
</dbReference>
<feature type="transmembrane region" description="Helical" evidence="2">
    <location>
        <begin position="439"/>
        <end position="461"/>
    </location>
</feature>
<dbReference type="Pfam" id="PF02206">
    <property type="entry name" value="WSN"/>
    <property type="match status" value="1"/>
</dbReference>
<feature type="transmembrane region" description="Helical" evidence="2">
    <location>
        <begin position="374"/>
        <end position="395"/>
    </location>
</feature>
<keyword evidence="2" id="KW-0812">Transmembrane</keyword>
<dbReference type="STRING" id="1611254.A0A2G5UM20"/>
<comment type="caution">
    <text evidence="2">Lacks conserved residue(s) required for the propagation of feature annotation.</text>
</comment>
<dbReference type="GO" id="GO:0106245">
    <property type="term" value="F:L-serine-phosphatidylethanolamine phosphatidyltransferase activity"/>
    <property type="evidence" value="ECO:0007669"/>
    <property type="project" value="UniProtKB-UniRule"/>
</dbReference>
<dbReference type="PANTHER" id="PTHR22956:SF14">
    <property type="entry name" value="BRCT DOMAIN-CONTAINING PROTEIN"/>
    <property type="match status" value="1"/>
</dbReference>
<feature type="transmembrane region" description="Helical" evidence="2">
    <location>
        <begin position="93"/>
        <end position="110"/>
    </location>
</feature>
<dbReference type="SUPFAM" id="SSF52113">
    <property type="entry name" value="BRCT domain"/>
    <property type="match status" value="1"/>
</dbReference>
<dbReference type="InterPro" id="IPR003125">
    <property type="entry name" value="WSN"/>
</dbReference>
<dbReference type="SMART" id="SM00453">
    <property type="entry name" value="WSN"/>
    <property type="match status" value="1"/>
</dbReference>
<feature type="compositionally biased region" description="Acidic residues" evidence="3">
    <location>
        <begin position="1"/>
        <end position="11"/>
    </location>
</feature>
<feature type="transmembrane region" description="Helical" evidence="2">
    <location>
        <begin position="122"/>
        <end position="140"/>
    </location>
</feature>
<keyword evidence="2" id="KW-0472">Membrane</keyword>
<dbReference type="PROSITE" id="PS50088">
    <property type="entry name" value="ANK_REPEAT"/>
    <property type="match status" value="1"/>
</dbReference>
<dbReference type="InterPro" id="IPR001357">
    <property type="entry name" value="BRCT_dom"/>
</dbReference>
<dbReference type="OrthoDB" id="10265393at2759"/>
<dbReference type="Proteomes" id="UP000230233">
    <property type="component" value="Chromosome III"/>
</dbReference>
<protein>
    <recommendedName>
        <fullName evidence="2">Phosphatidylserine synthase</fullName>
        <ecNumber evidence="2">2.7.8.29</ecNumber>
    </recommendedName>
    <alternativeName>
        <fullName evidence="2">Serine-exchange enzyme</fullName>
    </alternativeName>
</protein>
<evidence type="ECO:0000259" key="4">
    <source>
        <dbReference type="PROSITE" id="PS50172"/>
    </source>
</evidence>
<feature type="region of interest" description="Disordered" evidence="3">
    <location>
        <begin position="1"/>
        <end position="30"/>
    </location>
</feature>
<keyword evidence="2" id="KW-0444">Lipid biosynthesis</keyword>
<dbReference type="Pfam" id="PF00533">
    <property type="entry name" value="BRCT"/>
    <property type="match status" value="1"/>
</dbReference>
<feature type="transmembrane region" description="Helical" evidence="2">
    <location>
        <begin position="315"/>
        <end position="331"/>
    </location>
</feature>
<dbReference type="Pfam" id="PF00023">
    <property type="entry name" value="Ank"/>
    <property type="match status" value="1"/>
</dbReference>
<sequence length="1754" mass="203176">MSDSDDSDDSILELPRMHSGQRSRSMSGEDQTKDILYYDETLGFTTDGENNRHTPERKISTCLDRVELEKKHFDMINERIVDDVTMDQFYKPHSITVLVLVIACLIYKAAAGKTDNSTETNYYEGFLGAGALFLLISALTFPNGPFIRPHPILWRVIFGLSVIYVIVLQFALFQNYEDLKKILTWLDPEGLGQKSLEEKEYASDCWDLSFDKIWSHVDFFAFSHFTGWIMKTLLLRHWVLCWFISIIWEFTELMFIDVLPNFAECWWDSLILDVLLCNGIGIYVGMKLCEFLQMRQFHWESIRNIKTRRGKMKRFALQFTPASWSGYDWFYSRSFSKALRRTFLLTFLVSFWLLAELNTFFIKHIFAIDTKHPVVFWRIILIAVIAAPTIRQFYVFSTDPLTRRVGMQSWVFVVICVLELAICVKCGGDVFAKTNVWNLALWIAAIIIGTIFCILASTWYAENFGPTSRVLVKGRRRLCYLESSHENLGILKDDVIKKREECDASSSCYVEETVAGTQYTEKTFKNLNFLSIRFKKNNPNSIMGRLIFRAFWMAVLLGATVETATIRPTPPPPSSLHLISEDFRILSRITNAIYLQSETIKKSMKVRDFLADFLHIPTEEFNQLMGFNITTARNEINRIHLEHSKLFPILKKKADKRKDVVRIRHPFLLLEMLQNSGIENSSRIHSSALIKEAKLIVDNSFFKTKCAETKYDNLLEFRKLFSVAEPLPDDKSLKGIIEKFKKQTSFIGNCLNGSEILEKHILENHKLLEVSQQYQTVRDLMKFAFQFAASYDSMRAGIHKDFHEILAFFEQTRTLWDQKNRPKSLESTMDNLFDAVELMFDRGASDTQNFIAFKGTDEYLKIFNDLNSSWFKEKIAKGASTENLKSALEPFQKIMKNASILSRKWREFTNLKGVHIEFYLGVEKMAEIARFKDQDLAILKNWKTEIQTCFQTSKLKLSNFNTYQQEILDTDKVIRKFHEVSRDISELKEHLLSKATLNNNRLSYYMDLLNDVTDEIDYSSKHKLTSLEVLNRIKNRVDEVQKRTQDLAPEANLDFFKTLEKIAKLLRKMEDMKLLAKDIKSKLTIDENTLLGSMQLVGIAKCLKKKKFNAAYMIRKLNLLEIMLDLPGKSLINEMNQWLYLLEKVKTQLAPVEKSIKQISNSAYSKHSRNLILSLKEAKTISQDIGANVKILEDAERIRQKRSLLTNIPQFPEEIKFLIYRAGLAQWADPSMQLKEMLGKIEKLDRISGKIRNESVLEMTKIFEEAADITGISGSWTSLNQLSKTLRESHLKDKNASMNYFSDVVSLGVDLEFSNYQTRLRTSRSIVLSLVQYFDEIFGHSKPKTVTIEKHVETASLGMILGICIGMIFVILLATVVTFGLTKNGKKTYRNWWLYYFGKPQDFEKRWRYSLFMDQTNMKNSIQDAVREVNRTNLLLALKNGAYVNVYNKFGNTPLHLATKLAYPELVELLIRYGADRSLLNTENKTAQQMFPTKYQNSDKAAEFSRIDQIYKKYSKSKFRISVPQKFPSTSFHIYMEDQTDNELTDKFMDQFQSITSDEPMPTTTHFVVKTDKDGVWETDRLDNLIWIFNGVIIVKEQWMAACLNDEKLIEKDSNYLVEKVKFKGTIYQGVLAWSEAMAKGKMPYLIGVYVGVVMKECANLSLLSNLVEAHGGTMMTTFPMKQNFNKTSHPYLHAHLGPLFLIHDGTIDLSIYKNDPDKMYTLFTEDEFLVFMLKRDITTDKRQNPPSVMKTVK</sequence>
<dbReference type="InterPro" id="IPR004277">
    <property type="entry name" value="PSS"/>
</dbReference>
<organism evidence="5 6">
    <name type="scientific">Caenorhabditis nigoni</name>
    <dbReference type="NCBI Taxonomy" id="1611254"/>
    <lineage>
        <taxon>Eukaryota</taxon>
        <taxon>Metazoa</taxon>
        <taxon>Ecdysozoa</taxon>
        <taxon>Nematoda</taxon>
        <taxon>Chromadorea</taxon>
        <taxon>Rhabditida</taxon>
        <taxon>Rhabditina</taxon>
        <taxon>Rhabditomorpha</taxon>
        <taxon>Rhabditoidea</taxon>
        <taxon>Rhabditidae</taxon>
        <taxon>Peloderinae</taxon>
        <taxon>Caenorhabditis</taxon>
    </lineage>
</organism>
<dbReference type="GO" id="GO:0005789">
    <property type="term" value="C:endoplasmic reticulum membrane"/>
    <property type="evidence" value="ECO:0007669"/>
    <property type="project" value="UniProtKB-SubCell"/>
</dbReference>
<dbReference type="EC" id="2.7.8.29" evidence="2"/>
<gene>
    <name evidence="5" type="primary">Cni-pssy-2</name>
    <name evidence="5" type="synonym">Cnig_chr_III.g11863</name>
    <name evidence="5" type="ORF">B9Z55_011863</name>
</gene>
<keyword evidence="2" id="KW-1208">Phospholipid metabolism</keyword>
<feature type="transmembrane region" description="Helical" evidence="2">
    <location>
        <begin position="152"/>
        <end position="173"/>
    </location>
</feature>
<evidence type="ECO:0000313" key="5">
    <source>
        <dbReference type="EMBL" id="PIC40568.1"/>
    </source>
</evidence>
<dbReference type="Pfam" id="PF03034">
    <property type="entry name" value="PSS"/>
    <property type="match status" value="1"/>
</dbReference>
<evidence type="ECO:0000256" key="3">
    <source>
        <dbReference type="SAM" id="MobiDB-lite"/>
    </source>
</evidence>